<dbReference type="GO" id="GO:0016887">
    <property type="term" value="F:ATP hydrolysis activity"/>
    <property type="evidence" value="ECO:0007669"/>
    <property type="project" value="InterPro"/>
</dbReference>
<dbReference type="FunFam" id="3.40.50.300:FF:000661">
    <property type="entry name" value="calmodulin-interacting protein 111 isoform X1"/>
    <property type="match status" value="1"/>
</dbReference>
<dbReference type="InterPro" id="IPR003960">
    <property type="entry name" value="ATPase_AAA_CS"/>
</dbReference>
<dbReference type="GO" id="GO:0030036">
    <property type="term" value="P:actin cytoskeleton organization"/>
    <property type="evidence" value="ECO:0007669"/>
    <property type="project" value="UniProtKB-ARBA"/>
</dbReference>
<reference evidence="10 11" key="1">
    <citation type="journal article" date="2019" name="Sci. Rep.">
        <title>Comparative genomics of chytrid fungi reveal insights into the obligate biotrophic and pathogenic lifestyle of Synchytrium endobioticum.</title>
        <authorList>
            <person name="van de Vossenberg B.T.L.H."/>
            <person name="Warris S."/>
            <person name="Nguyen H.D.T."/>
            <person name="van Gent-Pelzer M.P.E."/>
            <person name="Joly D.L."/>
            <person name="van de Geest H.C."/>
            <person name="Bonants P.J.M."/>
            <person name="Smith D.S."/>
            <person name="Levesque C.A."/>
            <person name="van der Lee T.A.J."/>
        </authorList>
    </citation>
    <scope>NUCLEOTIDE SEQUENCE [LARGE SCALE GENOMIC DNA]</scope>
    <source>
        <strain evidence="10 11">JEL517</strain>
    </source>
</reference>
<dbReference type="InterPro" id="IPR041569">
    <property type="entry name" value="AAA_lid_3"/>
</dbReference>
<feature type="compositionally biased region" description="Basic and acidic residues" evidence="7">
    <location>
        <begin position="1153"/>
        <end position="1164"/>
    </location>
</feature>
<keyword evidence="2" id="KW-0547">Nucleotide-binding</keyword>
<dbReference type="GeneID" id="42006696"/>
<dbReference type="Gene3D" id="2.30.30.40">
    <property type="entry name" value="SH3 Domains"/>
    <property type="match status" value="1"/>
</dbReference>
<keyword evidence="11" id="KW-1185">Reference proteome</keyword>
<dbReference type="Gene3D" id="1.10.8.60">
    <property type="match status" value="2"/>
</dbReference>
<name>A0A507BU87_9FUNG</name>
<dbReference type="SUPFAM" id="SSF103657">
    <property type="entry name" value="BAR/IMD domain-like"/>
    <property type="match status" value="1"/>
</dbReference>
<feature type="region of interest" description="Disordered" evidence="7">
    <location>
        <begin position="1124"/>
        <end position="1186"/>
    </location>
</feature>
<dbReference type="InterPro" id="IPR036028">
    <property type="entry name" value="SH3-like_dom_sf"/>
</dbReference>
<evidence type="ECO:0000256" key="5">
    <source>
        <dbReference type="PROSITE-ProRule" id="PRU01077"/>
    </source>
</evidence>
<feature type="domain" description="F-BAR" evidence="9">
    <location>
        <begin position="697"/>
        <end position="973"/>
    </location>
</feature>
<dbReference type="Pfam" id="PF17862">
    <property type="entry name" value="AAA_lid_3"/>
    <property type="match status" value="2"/>
</dbReference>
<comment type="caution">
    <text evidence="10">The sequence shown here is derived from an EMBL/GenBank/DDBJ whole genome shotgun (WGS) entry which is preliminary data.</text>
</comment>
<dbReference type="Pfam" id="PF00611">
    <property type="entry name" value="FCH"/>
    <property type="match status" value="1"/>
</dbReference>
<dbReference type="Pfam" id="PF00004">
    <property type="entry name" value="AAA"/>
    <property type="match status" value="2"/>
</dbReference>
<dbReference type="PANTHER" id="PTHR23077:SF27">
    <property type="entry name" value="ATPASE FAMILY GENE 2 PROTEIN HOMOLOG A"/>
    <property type="match status" value="1"/>
</dbReference>
<evidence type="ECO:0000256" key="7">
    <source>
        <dbReference type="SAM" id="MobiDB-lite"/>
    </source>
</evidence>
<evidence type="ECO:0000259" key="8">
    <source>
        <dbReference type="PROSITE" id="PS50002"/>
    </source>
</evidence>
<dbReference type="InterPro" id="IPR001060">
    <property type="entry name" value="FCH_dom"/>
</dbReference>
<keyword evidence="5 6" id="KW-0175">Coiled coil</keyword>
<dbReference type="InterPro" id="IPR027267">
    <property type="entry name" value="AH/BAR_dom_sf"/>
</dbReference>
<dbReference type="InterPro" id="IPR050168">
    <property type="entry name" value="AAA_ATPase_domain"/>
</dbReference>
<dbReference type="InterPro" id="IPR003959">
    <property type="entry name" value="ATPase_AAA_core"/>
</dbReference>
<dbReference type="SMART" id="SM00055">
    <property type="entry name" value="FCH"/>
    <property type="match status" value="1"/>
</dbReference>
<dbReference type="OrthoDB" id="27435at2759"/>
<feature type="compositionally biased region" description="Basic and acidic residues" evidence="7">
    <location>
        <begin position="1171"/>
        <end position="1181"/>
    </location>
</feature>
<gene>
    <name evidence="10" type="ORF">SmJEL517_g05473</name>
</gene>
<evidence type="ECO:0000256" key="6">
    <source>
        <dbReference type="SAM" id="Coils"/>
    </source>
</evidence>
<keyword evidence="1 4" id="KW-0728">SH3 domain</keyword>
<organism evidence="10 11">
    <name type="scientific">Synchytrium microbalum</name>
    <dbReference type="NCBI Taxonomy" id="1806994"/>
    <lineage>
        <taxon>Eukaryota</taxon>
        <taxon>Fungi</taxon>
        <taxon>Fungi incertae sedis</taxon>
        <taxon>Chytridiomycota</taxon>
        <taxon>Chytridiomycota incertae sedis</taxon>
        <taxon>Chytridiomycetes</taxon>
        <taxon>Synchytriales</taxon>
        <taxon>Synchytriaceae</taxon>
        <taxon>Synchytrium</taxon>
    </lineage>
</organism>
<dbReference type="PANTHER" id="PTHR23077">
    <property type="entry name" value="AAA-FAMILY ATPASE"/>
    <property type="match status" value="1"/>
</dbReference>
<protein>
    <recommendedName>
        <fullName evidence="12">SH3 domain-containing protein</fullName>
    </recommendedName>
</protein>
<dbReference type="SUPFAM" id="SSF52540">
    <property type="entry name" value="P-loop containing nucleoside triphosphate hydrolases"/>
    <property type="match status" value="2"/>
</dbReference>
<evidence type="ECO:0000256" key="3">
    <source>
        <dbReference type="ARBA" id="ARBA00022840"/>
    </source>
</evidence>
<dbReference type="PROSITE" id="PS51741">
    <property type="entry name" value="F_BAR"/>
    <property type="match status" value="1"/>
</dbReference>
<dbReference type="SUPFAM" id="SSF50044">
    <property type="entry name" value="SH3-domain"/>
    <property type="match status" value="1"/>
</dbReference>
<dbReference type="GO" id="GO:0030864">
    <property type="term" value="C:cortical actin cytoskeleton"/>
    <property type="evidence" value="ECO:0007669"/>
    <property type="project" value="UniProtKB-ARBA"/>
</dbReference>
<proteinExistence type="predicted"/>
<dbReference type="STRING" id="1806994.A0A507BU87"/>
<dbReference type="PROSITE" id="PS50002">
    <property type="entry name" value="SH3"/>
    <property type="match status" value="1"/>
</dbReference>
<feature type="region of interest" description="Disordered" evidence="7">
    <location>
        <begin position="1"/>
        <end position="20"/>
    </location>
</feature>
<dbReference type="FunFam" id="3.40.50.300:FF:001985">
    <property type="entry name" value="Chromosome 9, whole genome shotgun sequence"/>
    <property type="match status" value="1"/>
</dbReference>
<dbReference type="PROSITE" id="PS00674">
    <property type="entry name" value="AAA"/>
    <property type="match status" value="1"/>
</dbReference>
<dbReference type="InterPro" id="IPR001452">
    <property type="entry name" value="SH3_domain"/>
</dbReference>
<dbReference type="InterPro" id="IPR031160">
    <property type="entry name" value="F_BAR_dom"/>
</dbReference>
<dbReference type="CDD" id="cd19511">
    <property type="entry name" value="RecA-like_CDC48_r2-like"/>
    <property type="match status" value="1"/>
</dbReference>
<evidence type="ECO:0000313" key="10">
    <source>
        <dbReference type="EMBL" id="TPX31132.1"/>
    </source>
</evidence>
<sequence>MAPKAKSNRTSQQLIADYLPPPPENSYRVIAIDSSNQSRLQVSASDLVKLACSPGDPVIISSANHLPDPMQLKAIGTIWPARDLTGGSIRVGRLLASTFGLPVPFLVSLQAVKSSEVIPEALKVVIKQTEGPPIRRDATFEIYVKSCLVNASFITRSQQVHLVYETVERIFTVESFEPVLEQAIAYRVCEKTIIITKPMLKPIVTTKAGDLTKIGGLDDQIRVLCEFLDLSLRQPQRYTQFGLRPPRGILLYGPSGTGKTVLAKAVAQSSGMYVTTINGSDIASSYYGETEAKLREVFEDASASSPAIILLDDVDALCPRRDGDVTEAERRAVATMLTLLDGVSQKAESDTRLIVIGTTNRVDAVDEAMRRPGRFDRELEIGIPTAISRYHILEALLRNVPHSIAQPDLQLVANAAHAYVGSDLFGVVQEASLKAIQRCIESGLTEPCMTIEDLRTGLGDVRPSAMREVYVEVPQVFWTDVGGQSEIKQKLIEAVAWPLKHPESFLRFGIRPPRGLLLYGPPGCSKTLMAKALATETKVNFISIKGPELYSKYVGESEKAVRETFRRARAAAPSIVFFDEIDAMGSKRGSSTDGSSSDRVLAQLLAEIDGVESMNGVTVLAATNRPDILDSALLRPGRIDRILYVAPPDYASRYEILQVRTRTMSLSDDVDLAQIAELTHRFSGAEVVAVCQEAAVSALDENIDASEDQWRTVEQYAEHNIQFFENLNSFLKKRASIEQEYATSLTKLVKAHKDEYTKKSTDKSAGSFQKAVLSSTVAQSWLQLLNETENMASSHTTISEKMELDLRKPLKIRLKENEKNNKTNFDEIRRLLAELRKSVEIMEKTRERYETATKAANTARSTYETASTDAKRKKEDVEKIRADMEKKTVLEKEAMEAYKKSIAETNDKKNKHYQEQLPAILDIIQRDDEKDRIVVAKELLIKFAELESTQLPVVSACTQSMISTAQTITPKYDTDLFVKLMRTGDPTPPDYVFEGVGTENVLKAFTKHTKAESNVEESIITLPERKGRKRAVERLKQLDKDHAELEKKRQGYLTLLSVSSDISHDPKIQKDLSDQRSILDQQLEAVLIKKHKLYVYLATLDGTPAPSPPDLISVKLGSPYSLSRPSASSTFPPTTTSTITAPTNNNTNLHTIKIRDSVQSEAARDSTSNNKSRDSIPEHIHTSRAPPLSVISVVTNDDDMTPRISKSHSFKTSNDLKPPCIPETSPAKRVSSANIYGRGSESPPSAANIVTPAPIISTAPISPPLPSSANGMSEPDSPAKVDLVRQLMISHQEAKAASSEEEDTSSLATPLSSTGNLFGRARALYEFVGSNDPDSSELPLSVGDEVDLLEKLEDGWWRVRKGSKEGFCPGSYMEEIV</sequence>
<keyword evidence="3" id="KW-0067">ATP-binding</keyword>
<feature type="compositionally biased region" description="Low complexity" evidence="7">
    <location>
        <begin position="1124"/>
        <end position="1148"/>
    </location>
</feature>
<feature type="coiled-coil region" evidence="6">
    <location>
        <begin position="1028"/>
        <end position="1055"/>
    </location>
</feature>
<feature type="domain" description="SH3" evidence="8">
    <location>
        <begin position="1316"/>
        <end position="1377"/>
    </location>
</feature>
<dbReference type="Gene3D" id="3.40.50.300">
    <property type="entry name" value="P-loop containing nucleotide triphosphate hydrolases"/>
    <property type="match status" value="2"/>
</dbReference>
<evidence type="ECO:0000313" key="11">
    <source>
        <dbReference type="Proteomes" id="UP000319731"/>
    </source>
</evidence>
<evidence type="ECO:0000256" key="4">
    <source>
        <dbReference type="PROSITE-ProRule" id="PRU00192"/>
    </source>
</evidence>
<dbReference type="Gene3D" id="1.20.1270.60">
    <property type="entry name" value="Arfaptin homology (AH) domain/BAR domain"/>
    <property type="match status" value="1"/>
</dbReference>
<dbReference type="Proteomes" id="UP000319731">
    <property type="component" value="Unassembled WGS sequence"/>
</dbReference>
<feature type="region of interest" description="Disordered" evidence="7">
    <location>
        <begin position="1202"/>
        <end position="1229"/>
    </location>
</feature>
<evidence type="ECO:0000259" key="9">
    <source>
        <dbReference type="PROSITE" id="PS51741"/>
    </source>
</evidence>
<accession>A0A507BU87</accession>
<evidence type="ECO:0008006" key="12">
    <source>
        <dbReference type="Google" id="ProtNLM"/>
    </source>
</evidence>
<dbReference type="SMART" id="SM00326">
    <property type="entry name" value="SH3"/>
    <property type="match status" value="1"/>
</dbReference>
<evidence type="ECO:0000256" key="1">
    <source>
        <dbReference type="ARBA" id="ARBA00022443"/>
    </source>
</evidence>
<dbReference type="EMBL" id="QEAO01000050">
    <property type="protein sequence ID" value="TPX31132.1"/>
    <property type="molecule type" value="Genomic_DNA"/>
</dbReference>
<dbReference type="Pfam" id="PF00018">
    <property type="entry name" value="SH3_1"/>
    <property type="match status" value="1"/>
</dbReference>
<feature type="coiled-coil region" evidence="6">
    <location>
        <begin position="825"/>
        <end position="915"/>
    </location>
</feature>
<dbReference type="RefSeq" id="XP_031022638.1">
    <property type="nucleotide sequence ID" value="XM_031171399.1"/>
</dbReference>
<dbReference type="GO" id="GO:0005524">
    <property type="term" value="F:ATP binding"/>
    <property type="evidence" value="ECO:0007669"/>
    <property type="project" value="UniProtKB-KW"/>
</dbReference>
<dbReference type="InterPro" id="IPR027417">
    <property type="entry name" value="P-loop_NTPase"/>
</dbReference>
<dbReference type="InterPro" id="IPR003593">
    <property type="entry name" value="AAA+_ATPase"/>
</dbReference>
<evidence type="ECO:0000256" key="2">
    <source>
        <dbReference type="ARBA" id="ARBA00022741"/>
    </source>
</evidence>
<dbReference type="SMART" id="SM00382">
    <property type="entry name" value="AAA"/>
    <property type="match status" value="2"/>
</dbReference>